<dbReference type="CDD" id="cd03801">
    <property type="entry name" value="GT4_PimA-like"/>
    <property type="match status" value="1"/>
</dbReference>
<dbReference type="Gene3D" id="3.40.50.2000">
    <property type="entry name" value="Glycogen Phosphorylase B"/>
    <property type="match status" value="2"/>
</dbReference>
<dbReference type="EMBL" id="CP137852">
    <property type="protein sequence ID" value="WPB87233.1"/>
    <property type="molecule type" value="Genomic_DNA"/>
</dbReference>
<organism evidence="4 5">
    <name type="scientific">Sediminicoccus rosea</name>
    <dbReference type="NCBI Taxonomy" id="1225128"/>
    <lineage>
        <taxon>Bacteria</taxon>
        <taxon>Pseudomonadati</taxon>
        <taxon>Pseudomonadota</taxon>
        <taxon>Alphaproteobacteria</taxon>
        <taxon>Acetobacterales</taxon>
        <taxon>Roseomonadaceae</taxon>
        <taxon>Sediminicoccus</taxon>
    </lineage>
</organism>
<dbReference type="Pfam" id="PF13439">
    <property type="entry name" value="Glyco_transf_4"/>
    <property type="match status" value="1"/>
</dbReference>
<reference evidence="4 5" key="1">
    <citation type="submission" date="2023-11" db="EMBL/GenBank/DDBJ databases">
        <title>Arctic aerobic anoxygenic photoheterotroph Sediminicoccus rosea KRV36 adapts its photosynthesis to long days of polar summer.</title>
        <authorList>
            <person name="Tomasch J."/>
            <person name="Kopejtka K."/>
            <person name="Bily T."/>
            <person name="Gardiner A.T."/>
            <person name="Gardian Z."/>
            <person name="Shivaramu S."/>
            <person name="Koblizek M."/>
            <person name="Engelhardt F."/>
            <person name="Kaftan D."/>
        </authorList>
    </citation>
    <scope>NUCLEOTIDE SEQUENCE [LARGE SCALE GENOMIC DNA]</scope>
    <source>
        <strain evidence="4 5">R-30</strain>
    </source>
</reference>
<name>A0ABZ0PPJ6_9PROT</name>
<dbReference type="RefSeq" id="WP_318651187.1">
    <property type="nucleotide sequence ID" value="NZ_CP137852.1"/>
</dbReference>
<keyword evidence="1 4" id="KW-0328">Glycosyltransferase</keyword>
<accession>A0ABZ0PPJ6</accession>
<keyword evidence="5" id="KW-1185">Reference proteome</keyword>
<evidence type="ECO:0000256" key="2">
    <source>
        <dbReference type="ARBA" id="ARBA00022679"/>
    </source>
</evidence>
<dbReference type="SUPFAM" id="SSF53756">
    <property type="entry name" value="UDP-Glycosyltransferase/glycogen phosphorylase"/>
    <property type="match status" value="1"/>
</dbReference>
<dbReference type="InterPro" id="IPR028098">
    <property type="entry name" value="Glyco_trans_4-like_N"/>
</dbReference>
<dbReference type="Pfam" id="PF13692">
    <property type="entry name" value="Glyco_trans_1_4"/>
    <property type="match status" value="1"/>
</dbReference>
<dbReference type="EC" id="2.4.-.-" evidence="4"/>
<feature type="domain" description="Glycosyltransferase subfamily 4-like N-terminal" evidence="3">
    <location>
        <begin position="17"/>
        <end position="177"/>
    </location>
</feature>
<dbReference type="PANTHER" id="PTHR12526">
    <property type="entry name" value="GLYCOSYLTRANSFERASE"/>
    <property type="match status" value="1"/>
</dbReference>
<sequence length="358" mass="36771">MRGQPGRILVVIPSPVFGGAEAQTLQVARGLIALGAEVAVVAEPHVLAAAGPALGAARPLPAALRPPEDLPRDAAMAWQRAGLAPAIAAARPDAALVCCPLPTEGFGALGALAEARIPALAVAHLVRLDWHIAEAERAALPRLTADWATVSEVSARRLEALFGWPPFRVAAIPNGIPPWPAATPARAALGLPEGVPLLAQVGRLDIRKGAQLAPAIGARLQPGQMVLAGDGPLRARLAGASGVLALGPCEDIPALLASVDAFLLASEHEGCPLSVLEAARAGCPILATRAALEAWPEPAEMAWIILREPDHIAATFAQAMADRAATARRVARAQAVAAAWDEAAMIRRTAFLLAAACA</sequence>
<evidence type="ECO:0000313" key="4">
    <source>
        <dbReference type="EMBL" id="WPB87233.1"/>
    </source>
</evidence>
<keyword evidence="2 4" id="KW-0808">Transferase</keyword>
<gene>
    <name evidence="4" type="ORF">R9Z33_10200</name>
</gene>
<dbReference type="GO" id="GO:0016757">
    <property type="term" value="F:glycosyltransferase activity"/>
    <property type="evidence" value="ECO:0007669"/>
    <property type="project" value="UniProtKB-KW"/>
</dbReference>
<evidence type="ECO:0000259" key="3">
    <source>
        <dbReference type="Pfam" id="PF13439"/>
    </source>
</evidence>
<dbReference type="Proteomes" id="UP001305521">
    <property type="component" value="Chromosome"/>
</dbReference>
<dbReference type="PANTHER" id="PTHR12526:SF510">
    <property type="entry name" value="D-INOSITOL 3-PHOSPHATE GLYCOSYLTRANSFERASE"/>
    <property type="match status" value="1"/>
</dbReference>
<proteinExistence type="predicted"/>
<evidence type="ECO:0000256" key="1">
    <source>
        <dbReference type="ARBA" id="ARBA00022676"/>
    </source>
</evidence>
<evidence type="ECO:0000313" key="5">
    <source>
        <dbReference type="Proteomes" id="UP001305521"/>
    </source>
</evidence>
<protein>
    <submittedName>
        <fullName evidence="4">Glycosyltransferase family 4 protein</fullName>
        <ecNumber evidence="4">2.4.-.-</ecNumber>
    </submittedName>
</protein>